<keyword evidence="7" id="KW-0963">Cytoplasm</keyword>
<evidence type="ECO:0000313" key="14">
    <source>
        <dbReference type="EMBL" id="GAA4352735.1"/>
    </source>
</evidence>
<dbReference type="PANTHER" id="PTHR45726:SF3">
    <property type="entry name" value="LEUKOTRIENE A-4 HYDROLASE"/>
    <property type="match status" value="1"/>
</dbReference>
<reference evidence="15" key="1">
    <citation type="journal article" date="2019" name="Int. J. Syst. Evol. Microbiol.">
        <title>The Global Catalogue of Microorganisms (GCM) 10K type strain sequencing project: providing services to taxonomists for standard genome sequencing and annotation.</title>
        <authorList>
            <consortium name="The Broad Institute Genomics Platform"/>
            <consortium name="The Broad Institute Genome Sequencing Center for Infectious Disease"/>
            <person name="Wu L."/>
            <person name="Ma J."/>
        </authorList>
    </citation>
    <scope>NUCLEOTIDE SEQUENCE [LARGE SCALE GENOMIC DNA]</scope>
    <source>
        <strain evidence="15">JCM 17727</strain>
    </source>
</reference>
<evidence type="ECO:0000256" key="9">
    <source>
        <dbReference type="ARBA" id="ARBA00022723"/>
    </source>
</evidence>
<evidence type="ECO:0000256" key="10">
    <source>
        <dbReference type="ARBA" id="ARBA00022801"/>
    </source>
</evidence>
<keyword evidence="8" id="KW-0645">Protease</keyword>
<dbReference type="InterPro" id="IPR038502">
    <property type="entry name" value="M1_LTA-4_hydro/amino_C_sf"/>
</dbReference>
<dbReference type="RefSeq" id="WP_223579404.1">
    <property type="nucleotide sequence ID" value="NZ_BAABFU010000003.1"/>
</dbReference>
<evidence type="ECO:0000256" key="6">
    <source>
        <dbReference type="ARBA" id="ARBA00015611"/>
    </source>
</evidence>
<dbReference type="Gene3D" id="1.10.390.10">
    <property type="entry name" value="Neutral Protease Domain 2"/>
    <property type="match status" value="1"/>
</dbReference>
<evidence type="ECO:0000256" key="7">
    <source>
        <dbReference type="ARBA" id="ARBA00022490"/>
    </source>
</evidence>
<dbReference type="SUPFAM" id="SSF48371">
    <property type="entry name" value="ARM repeat"/>
    <property type="match status" value="1"/>
</dbReference>
<dbReference type="EMBL" id="BAABFU010000003">
    <property type="protein sequence ID" value="GAA4352735.1"/>
    <property type="molecule type" value="Genomic_DNA"/>
</dbReference>
<name>A0ABP8I7N3_9GAMM</name>
<dbReference type="PANTHER" id="PTHR45726">
    <property type="entry name" value="LEUKOTRIENE A-4 HYDROLASE"/>
    <property type="match status" value="1"/>
</dbReference>
<comment type="caution">
    <text evidence="14">The sequence shown here is derived from an EMBL/GenBank/DDBJ whole genome shotgun (WGS) entry which is preliminary data.</text>
</comment>
<dbReference type="InterPro" id="IPR042097">
    <property type="entry name" value="Aminopeptidase_N-like_N_sf"/>
</dbReference>
<evidence type="ECO:0000256" key="4">
    <source>
        <dbReference type="ARBA" id="ARBA00010136"/>
    </source>
</evidence>
<accession>A0ABP8I7N3</accession>
<dbReference type="InterPro" id="IPR015211">
    <property type="entry name" value="Peptidase_M1_C"/>
</dbReference>
<dbReference type="CDD" id="cd09599">
    <property type="entry name" value="M1_LTA4H"/>
    <property type="match status" value="1"/>
</dbReference>
<dbReference type="PROSITE" id="PS51257">
    <property type="entry name" value="PROKAR_LIPOPROTEIN"/>
    <property type="match status" value="1"/>
</dbReference>
<dbReference type="PRINTS" id="PR00756">
    <property type="entry name" value="ALADIPTASE"/>
</dbReference>
<dbReference type="SMART" id="SM01263">
    <property type="entry name" value="Leuk-A4-hydro_C"/>
    <property type="match status" value="1"/>
</dbReference>
<keyword evidence="9" id="KW-0479">Metal-binding</keyword>
<dbReference type="InterPro" id="IPR014782">
    <property type="entry name" value="Peptidase_M1_dom"/>
</dbReference>
<keyword evidence="11" id="KW-0862">Zinc</keyword>
<protein>
    <recommendedName>
        <fullName evidence="6">Aminopeptidase N</fullName>
        <ecNumber evidence="5">3.4.11.2</ecNumber>
    </recommendedName>
</protein>
<evidence type="ECO:0000256" key="8">
    <source>
        <dbReference type="ARBA" id="ARBA00022670"/>
    </source>
</evidence>
<dbReference type="Gene3D" id="3.30.2010.30">
    <property type="match status" value="1"/>
</dbReference>
<comment type="catalytic activity">
    <reaction evidence="1">
        <text>Release of an N-terminal amino acid, Xaa-|-Yaa- from a peptide, amide or arylamide. Xaa is preferably Ala, but may be most amino acids including Pro (slow action). When a terminal hydrophobic residue is followed by a prolyl residue, the two may be released as an intact Xaa-Pro dipeptide.</text>
        <dbReference type="EC" id="3.4.11.2"/>
    </reaction>
</comment>
<dbReference type="InterPro" id="IPR001930">
    <property type="entry name" value="Peptidase_M1"/>
</dbReference>
<evidence type="ECO:0000256" key="3">
    <source>
        <dbReference type="ARBA" id="ARBA00004496"/>
    </source>
</evidence>
<dbReference type="InterPro" id="IPR016024">
    <property type="entry name" value="ARM-type_fold"/>
</dbReference>
<proteinExistence type="inferred from homology"/>
<evidence type="ECO:0000256" key="2">
    <source>
        <dbReference type="ARBA" id="ARBA00001947"/>
    </source>
</evidence>
<evidence type="ECO:0000256" key="5">
    <source>
        <dbReference type="ARBA" id="ARBA00012564"/>
    </source>
</evidence>
<evidence type="ECO:0000313" key="15">
    <source>
        <dbReference type="Proteomes" id="UP001501294"/>
    </source>
</evidence>
<keyword evidence="12" id="KW-0482">Metalloprotease</keyword>
<comment type="similarity">
    <text evidence="4">Belongs to the peptidase M1 family.</text>
</comment>
<dbReference type="InterPro" id="IPR049980">
    <property type="entry name" value="LTA4H_cat"/>
</dbReference>
<comment type="subcellular location">
    <subcellularLocation>
        <location evidence="3">Cytoplasm</location>
    </subcellularLocation>
</comment>
<sequence length="644" mass="73218">MKTSYKYLMLAAAVGLAGCQQESDQPQSDEQTVVVEKKVETKKDNKETVKQVKRVDEHSYGNIDEVNLHHFDLELTVNFEAKALEGFVDLSFKRLTDDVSELVLDTRDITVEKAQQWVDGQWQDTSFELAEKDADLGSKLTVAVNDSTNKVRVYYKTQPQASGLQWLTPEQTAGKKHPFVYSQAQAIHARSFIPIQDSPAVRVTYTANLKTPKELLALMSAFNEPDTELDGDYHFEMPQAIPPYLIALGVGNLEFKAMSDRTGVYAEPSLLEPAIAEFDDTERMVQVTEEMYGPYRWGRYDLLILPPSFPYGGMENPRLSFITPTVIAGDKSLVNLIAHELAHSWSGNLVTNATWEDFWLNEGFTSYVENRIMEELFGEERATMERALSVQGLRDEVKALPKEFTILNVDLDGRDPDDAFSGVPYTKGQMFLTYLEKKFGREVFDAFLVEYFNAHAFQSLTTEEFKKYLKKNLLDKYPDVVSPDEIEIWIHEAMLPPTMPNPTSDAFTTIDAETKAWLAAEKSLADLDSGEWTVHEWLHFINNLPEDLSQKQMTQLDKAFELTDSSNNEIAHAWLLLALKTNYDAVMPRLETYLVSIGRRKLIVPLYKQLMETEDGAVFAKRVYKMARPGYHPLAQGTLDEIVK</sequence>
<evidence type="ECO:0000256" key="11">
    <source>
        <dbReference type="ARBA" id="ARBA00022833"/>
    </source>
</evidence>
<dbReference type="Pfam" id="PF09127">
    <property type="entry name" value="Leuk-A4-hydro_C"/>
    <property type="match status" value="1"/>
</dbReference>
<feature type="domain" description="Peptidase M1 leukotriene A4 hydrolase/aminopeptidase C-terminal" evidence="13">
    <location>
        <begin position="504"/>
        <end position="643"/>
    </location>
</feature>
<dbReference type="Proteomes" id="UP001501294">
    <property type="component" value="Unassembled WGS sequence"/>
</dbReference>
<dbReference type="InterPro" id="IPR045357">
    <property type="entry name" value="Aminopeptidase_N-like_N"/>
</dbReference>
<dbReference type="Gene3D" id="2.60.40.1730">
    <property type="entry name" value="tricorn interacting facor f3 domain"/>
    <property type="match status" value="1"/>
</dbReference>
<dbReference type="Pfam" id="PF17900">
    <property type="entry name" value="Peptidase_M1_N"/>
    <property type="match status" value="1"/>
</dbReference>
<dbReference type="EC" id="3.4.11.2" evidence="5"/>
<gene>
    <name evidence="14" type="ORF">GCM10023150_20620</name>
</gene>
<evidence type="ECO:0000256" key="12">
    <source>
        <dbReference type="ARBA" id="ARBA00023049"/>
    </source>
</evidence>
<dbReference type="SUPFAM" id="SSF63737">
    <property type="entry name" value="Leukotriene A4 hydrolase N-terminal domain"/>
    <property type="match status" value="1"/>
</dbReference>
<dbReference type="SUPFAM" id="SSF55486">
    <property type="entry name" value="Metalloproteases ('zincins'), catalytic domain"/>
    <property type="match status" value="1"/>
</dbReference>
<dbReference type="InterPro" id="IPR027268">
    <property type="entry name" value="Peptidase_M4/M1_CTD_sf"/>
</dbReference>
<keyword evidence="10" id="KW-0378">Hydrolase</keyword>
<dbReference type="Pfam" id="PF01433">
    <property type="entry name" value="Peptidase_M1"/>
    <property type="match status" value="1"/>
</dbReference>
<dbReference type="InterPro" id="IPR034015">
    <property type="entry name" value="M1_LTA4H"/>
</dbReference>
<dbReference type="Gene3D" id="1.25.40.320">
    <property type="entry name" value="Peptidase M1, leukotriene A4 hydrolase/aminopeptidase C-terminal domain"/>
    <property type="match status" value="1"/>
</dbReference>
<comment type="cofactor">
    <cofactor evidence="2">
        <name>Zn(2+)</name>
        <dbReference type="ChEBI" id="CHEBI:29105"/>
    </cofactor>
</comment>
<organism evidence="14 15">
    <name type="scientific">Kangiella taiwanensis</name>
    <dbReference type="NCBI Taxonomy" id="1079179"/>
    <lineage>
        <taxon>Bacteria</taxon>
        <taxon>Pseudomonadati</taxon>
        <taxon>Pseudomonadota</taxon>
        <taxon>Gammaproteobacteria</taxon>
        <taxon>Kangiellales</taxon>
        <taxon>Kangiellaceae</taxon>
        <taxon>Kangiella</taxon>
    </lineage>
</organism>
<keyword evidence="15" id="KW-1185">Reference proteome</keyword>
<evidence type="ECO:0000256" key="1">
    <source>
        <dbReference type="ARBA" id="ARBA00000098"/>
    </source>
</evidence>
<evidence type="ECO:0000259" key="13">
    <source>
        <dbReference type="SMART" id="SM01263"/>
    </source>
</evidence>